<accession>A0A8B8QKB0</accession>
<dbReference type="GO" id="GO:0010008">
    <property type="term" value="C:endosome membrane"/>
    <property type="evidence" value="ECO:0007669"/>
    <property type="project" value="UniProtKB-SubCell"/>
</dbReference>
<evidence type="ECO:0000256" key="4">
    <source>
        <dbReference type="ARBA" id="ARBA00022692"/>
    </source>
</evidence>
<dbReference type="Proteomes" id="UP000827889">
    <property type="component" value="Chromosome 4"/>
</dbReference>
<dbReference type="GeneID" id="115752573"/>
<evidence type="ECO:0000256" key="2">
    <source>
        <dbReference type="ARBA" id="ARBA00004653"/>
    </source>
</evidence>
<evidence type="ECO:0000313" key="12">
    <source>
        <dbReference type="RefSeq" id="XP_030546682.1"/>
    </source>
</evidence>
<organism evidence="11 12">
    <name type="scientific">Rhodamnia argentea</name>
    <dbReference type="NCBI Taxonomy" id="178133"/>
    <lineage>
        <taxon>Eukaryota</taxon>
        <taxon>Viridiplantae</taxon>
        <taxon>Streptophyta</taxon>
        <taxon>Embryophyta</taxon>
        <taxon>Tracheophyta</taxon>
        <taxon>Spermatophyta</taxon>
        <taxon>Magnoliopsida</taxon>
        <taxon>eudicotyledons</taxon>
        <taxon>Gunneridae</taxon>
        <taxon>Pentapetalae</taxon>
        <taxon>rosids</taxon>
        <taxon>malvids</taxon>
        <taxon>Myrtales</taxon>
        <taxon>Myrtaceae</taxon>
        <taxon>Myrtoideae</taxon>
        <taxon>Myrteae</taxon>
        <taxon>Australasian group</taxon>
        <taxon>Rhodamnia</taxon>
    </lineage>
</organism>
<dbReference type="PANTHER" id="PTHR10766:SF154">
    <property type="entry name" value="TRANSMEMBRANE 9 SUPERFAMILY MEMBER 10"/>
    <property type="match status" value="1"/>
</dbReference>
<dbReference type="KEGG" id="rarg:115752573"/>
<proteinExistence type="inferred from homology"/>
<keyword evidence="4" id="KW-0812">Transmembrane</keyword>
<dbReference type="RefSeq" id="XP_030546682.1">
    <property type="nucleotide sequence ID" value="XM_030690822.1"/>
</dbReference>
<keyword evidence="11" id="KW-1185">Reference proteome</keyword>
<sequence>MASTSLTELPLHSDPIITTLFVTISSKDCRSHSYQGEALTVKVSNLTSTRTRLPFTFYSLDHCWPPNAVDGLENLGEFKMRECQRCNILCRKTLYAKTAKDFKEKIDDEYRVNMILDNLPLVVPLGRTEQRNFTVCQRGFPVGLKGQYAGTKEQKHFIFNHLSFTVKFHQEKEAGTARIVGFEVEPFRSFPRITCQTSEVDVSPVY</sequence>
<name>A0A8B8QKB0_9MYRT</name>
<dbReference type="PANTHER" id="PTHR10766">
    <property type="entry name" value="TRANSMEMBRANE 9 SUPERFAMILY PROTEIN"/>
    <property type="match status" value="1"/>
</dbReference>
<keyword evidence="9" id="KW-0472">Membrane</keyword>
<comment type="similarity">
    <text evidence="3 10">Belongs to the nonaspanin (TM9SF) (TC 9.A.2) family.</text>
</comment>
<protein>
    <recommendedName>
        <fullName evidence="10">Transmembrane 9 superfamily member</fullName>
    </recommendedName>
</protein>
<dbReference type="OrthoDB" id="1666796at2759"/>
<keyword evidence="5" id="KW-0732">Signal</keyword>
<evidence type="ECO:0000256" key="3">
    <source>
        <dbReference type="ARBA" id="ARBA00005227"/>
    </source>
</evidence>
<dbReference type="GO" id="GO:0000139">
    <property type="term" value="C:Golgi membrane"/>
    <property type="evidence" value="ECO:0007669"/>
    <property type="project" value="UniProtKB-SubCell"/>
</dbReference>
<evidence type="ECO:0000313" key="11">
    <source>
        <dbReference type="Proteomes" id="UP000827889"/>
    </source>
</evidence>
<evidence type="ECO:0000256" key="1">
    <source>
        <dbReference type="ARBA" id="ARBA00004337"/>
    </source>
</evidence>
<evidence type="ECO:0000256" key="8">
    <source>
        <dbReference type="ARBA" id="ARBA00023034"/>
    </source>
</evidence>
<evidence type="ECO:0000256" key="9">
    <source>
        <dbReference type="ARBA" id="ARBA00023136"/>
    </source>
</evidence>
<dbReference type="GO" id="GO:0072657">
    <property type="term" value="P:protein localization to membrane"/>
    <property type="evidence" value="ECO:0007669"/>
    <property type="project" value="TreeGrafter"/>
</dbReference>
<dbReference type="InterPro" id="IPR004240">
    <property type="entry name" value="EMP70"/>
</dbReference>
<keyword evidence="6" id="KW-0967">Endosome</keyword>
<evidence type="ECO:0000256" key="5">
    <source>
        <dbReference type="ARBA" id="ARBA00022729"/>
    </source>
</evidence>
<dbReference type="Pfam" id="PF02990">
    <property type="entry name" value="EMP70"/>
    <property type="match status" value="1"/>
</dbReference>
<evidence type="ECO:0000256" key="7">
    <source>
        <dbReference type="ARBA" id="ARBA00022989"/>
    </source>
</evidence>
<evidence type="ECO:0000256" key="6">
    <source>
        <dbReference type="ARBA" id="ARBA00022753"/>
    </source>
</evidence>
<keyword evidence="7" id="KW-1133">Transmembrane helix</keyword>
<keyword evidence="8" id="KW-0333">Golgi apparatus</keyword>
<reference evidence="12" key="1">
    <citation type="submission" date="2025-08" db="UniProtKB">
        <authorList>
            <consortium name="RefSeq"/>
        </authorList>
    </citation>
    <scope>IDENTIFICATION</scope>
    <source>
        <tissue evidence="12">Leaf</tissue>
    </source>
</reference>
<dbReference type="AlphaFoldDB" id="A0A8B8QKB0"/>
<evidence type="ECO:0000256" key="10">
    <source>
        <dbReference type="RuleBase" id="RU363079"/>
    </source>
</evidence>
<gene>
    <name evidence="12" type="primary">LOC115752573</name>
</gene>
<comment type="subcellular location">
    <subcellularLocation>
        <location evidence="1">Endosome membrane</location>
        <topology evidence="1">Multi-pass membrane protein</topology>
    </subcellularLocation>
    <subcellularLocation>
        <location evidence="2">Golgi apparatus membrane</location>
        <topology evidence="2">Multi-pass membrane protein</topology>
    </subcellularLocation>
</comment>